<name>A0A009PUL2_ACIBA</name>
<evidence type="ECO:0000313" key="2">
    <source>
        <dbReference type="Proteomes" id="UP000021108"/>
    </source>
</evidence>
<dbReference type="Gene3D" id="3.40.1350.10">
    <property type="match status" value="1"/>
</dbReference>
<dbReference type="PATRIC" id="fig|1310607.3.peg.2927"/>
<dbReference type="GO" id="GO:0003676">
    <property type="term" value="F:nucleic acid binding"/>
    <property type="evidence" value="ECO:0007669"/>
    <property type="project" value="InterPro"/>
</dbReference>
<dbReference type="InterPro" id="IPR011856">
    <property type="entry name" value="tRNA_endonuc-like_dom_sf"/>
</dbReference>
<organism evidence="1 2">
    <name type="scientific">Acinetobacter baumannii 625974</name>
    <dbReference type="NCBI Taxonomy" id="1310607"/>
    <lineage>
        <taxon>Bacteria</taxon>
        <taxon>Pseudomonadati</taxon>
        <taxon>Pseudomonadota</taxon>
        <taxon>Gammaproteobacteria</taxon>
        <taxon>Moraxellales</taxon>
        <taxon>Moraxellaceae</taxon>
        <taxon>Acinetobacter</taxon>
        <taxon>Acinetobacter calcoaceticus/baumannii complex</taxon>
    </lineage>
</organism>
<dbReference type="InterPro" id="IPR036890">
    <property type="entry name" value="HATPase_C_sf"/>
</dbReference>
<keyword evidence="1" id="KW-0418">Kinase</keyword>
<dbReference type="AlphaFoldDB" id="A0A009PUL2"/>
<proteinExistence type="predicted"/>
<evidence type="ECO:0000313" key="1">
    <source>
        <dbReference type="EMBL" id="EXC05838.1"/>
    </source>
</evidence>
<dbReference type="Pfam" id="PF13589">
    <property type="entry name" value="HATPase_c_3"/>
    <property type="match status" value="1"/>
</dbReference>
<dbReference type="RefSeq" id="WP_032059783.1">
    <property type="nucleotide sequence ID" value="NZ_JEXD01000031.1"/>
</dbReference>
<comment type="caution">
    <text evidence="1">The sequence shown here is derived from an EMBL/GenBank/DDBJ whole genome shotgun (WGS) entry which is preliminary data.</text>
</comment>
<dbReference type="EMBL" id="JEXD01000031">
    <property type="protein sequence ID" value="EXC05838.1"/>
    <property type="molecule type" value="Genomic_DNA"/>
</dbReference>
<gene>
    <name evidence="1" type="ORF">J506_3023</name>
</gene>
<accession>A0A009PUL2</accession>
<dbReference type="Gene3D" id="3.30.565.10">
    <property type="entry name" value="Histidine kinase-like ATPase, C-terminal domain"/>
    <property type="match status" value="1"/>
</dbReference>
<sequence length="704" mass="80002">MADYILKYSHNIIEHLGLKLYQNKPTNVIAELVSNSWDADAKNAWIDIISDNGNPLAIIATDNGKSMSDSEIKSNWLVIAKKKEVERVASKNSRKPMGRKGIGKLAPFGIGKKVDLITFKDNKLNWLALNYLEMVSESGTELISYEPRVITQNSNNFHSPSINDYLNTFSDSLKNKIRERLDIISKSHGTIILCHDLSLRRVISEKQLKESLGRRFTVTLNTPSFEVAVNGQKLEEKDCLPKWELRIPSTGMDVHEIKIPKIDEDGNEFNIIKEIRSWVGFTSTAELTQEQSGIGVFAHGKLAQDRPFTFGSRGLEIKTRYMYGVVEADWIDELEEDIISTDRTSIDWDYADLESFLDWGKKFVRSSISEFDEYKRKKLEAEMDGKIEKAISKTSQTSIRSSEKKHLSNLLLEVLPESDLDESQQQQLIEATAKAWIHEPARKLIKSLWDETSHFESNNFAEVINKLVDELVPESLSLAVVFSQRVYALTQLYRRIQLGKETQLQKLIEEFPWILGNDYDHFFPNRQLKTICEEAEREGLTPLKHLLAPEPADSTRPDFVFLSTASDKEYMVVELKGPEATIGASELQQLHSYVMYIRQRSLLTNSQVSVKGVLVAGDFNNVINDDMPKSISYITWNDILLQSRHNHMELLAALLAGTDTDPNDSRIKQICELGGNEVTDFLDQMAKNNTDLADIMSLMAKSNV</sequence>
<reference evidence="1 2" key="1">
    <citation type="submission" date="2014-02" db="EMBL/GenBank/DDBJ databases">
        <title>Comparative genomics and transcriptomics to identify genetic mechanisms underlying the emergence of carbapenem resistant Acinetobacter baumannii (CRAb).</title>
        <authorList>
            <person name="Harris A.D."/>
            <person name="Johnson K.J."/>
            <person name="George J."/>
            <person name="Shefchek K."/>
            <person name="Daugherty S.C."/>
            <person name="Parankush S."/>
            <person name="Sadzewicz L."/>
            <person name="Tallon L."/>
            <person name="Sengamalay N."/>
            <person name="Hazen T.H."/>
            <person name="Rasko D.A."/>
        </authorList>
    </citation>
    <scope>NUCLEOTIDE SEQUENCE [LARGE SCALE GENOMIC DNA]</scope>
    <source>
        <strain evidence="1 2">625974</strain>
    </source>
</reference>
<dbReference type="GO" id="GO:0016301">
    <property type="term" value="F:kinase activity"/>
    <property type="evidence" value="ECO:0007669"/>
    <property type="project" value="UniProtKB-KW"/>
</dbReference>
<dbReference type="Proteomes" id="UP000021108">
    <property type="component" value="Unassembled WGS sequence"/>
</dbReference>
<protein>
    <submittedName>
        <fullName evidence="1">Histidine kinase-, DNA gyrase B-, and HSP90-like ATPase family protein</fullName>
    </submittedName>
</protein>
<keyword evidence="1" id="KW-0808">Transferase</keyword>
<dbReference type="SUPFAM" id="SSF55874">
    <property type="entry name" value="ATPase domain of HSP90 chaperone/DNA topoisomerase II/histidine kinase"/>
    <property type="match status" value="1"/>
</dbReference>